<protein>
    <recommendedName>
        <fullName evidence="4">Copper type II ascorbate-dependent monooxygenase C-terminal domain-containing protein</fullName>
    </recommendedName>
</protein>
<dbReference type="Gene3D" id="2.60.120.230">
    <property type="match status" value="1"/>
</dbReference>
<feature type="signal peptide" evidence="1">
    <location>
        <begin position="1"/>
        <end position="25"/>
    </location>
</feature>
<reference evidence="2 3" key="1">
    <citation type="submission" date="2020-03" db="EMBL/GenBank/DDBJ databases">
        <title>Metabolic flexibility allows generalist bacteria to become dominant in a frequently disturbed ecosystem.</title>
        <authorList>
            <person name="Chen Y.-J."/>
            <person name="Leung P.M."/>
            <person name="Bay S.K."/>
            <person name="Hugenholtz P."/>
            <person name="Kessler A.J."/>
            <person name="Shelley G."/>
            <person name="Waite D.W."/>
            <person name="Cook P.L."/>
            <person name="Greening C."/>
        </authorList>
    </citation>
    <scope>NUCLEOTIDE SEQUENCE [LARGE SCALE GENOMIC DNA]</scope>
    <source>
        <strain evidence="2">SS_bin_28</strain>
    </source>
</reference>
<comment type="caution">
    <text evidence="2">The sequence shown here is derived from an EMBL/GenBank/DDBJ whole genome shotgun (WGS) entry which is preliminary data.</text>
</comment>
<dbReference type="InterPro" id="IPR014784">
    <property type="entry name" value="Cu2_ascorb_mOase-like_C"/>
</dbReference>
<dbReference type="PROSITE" id="PS51257">
    <property type="entry name" value="PROKAR_LIPOPROTEIN"/>
    <property type="match status" value="1"/>
</dbReference>
<name>A0A7Y2EGB1_UNCEI</name>
<dbReference type="Proteomes" id="UP000547674">
    <property type="component" value="Unassembled WGS sequence"/>
</dbReference>
<evidence type="ECO:0000256" key="1">
    <source>
        <dbReference type="SAM" id="SignalP"/>
    </source>
</evidence>
<sequence length="459" mass="51451">MPRLSGIAALLLAGFLLYSCGGESASEPPPPPAASTWEAIQSRILSPKCAAACHTAGTSFARQSDLVLTPDVAYEQLVNRTPNNQAANDDGLLLVGTKGLESLSTSFLWEKINAPNQSHFYDSHPFYGAIMPLGSDVLTNGELKLIEEWIVAGAPKEGLVADEALLEDETRFDLPPFAPLTPPANGVQFHLGPFTVAPNYEREVFSYAPLETTEDLLINEIEIVMSPGSHHFLVYTFSNSIPSRVIPEPNVLRDLRNENGEYIIDNILPMRYHRFTMGTQWPVMNYRFPPGVALRVPHLGGLDLNSHYANRSGEAMTGEIYLNIHYAEPALVEHVAEMMFLEDEDFVLPAFRRTTIKRSFPFFEERHIFQLFSHAHETMEEFRVYIGGGERDGELVYFAKDWEHPPILELDPPLVIGNAQGNEGLRVEVTYNNTTNRDLRFGLLSEDEMLILMGYYYVD</sequence>
<evidence type="ECO:0000313" key="3">
    <source>
        <dbReference type="Proteomes" id="UP000547674"/>
    </source>
</evidence>
<evidence type="ECO:0000313" key="2">
    <source>
        <dbReference type="EMBL" id="NNF07693.1"/>
    </source>
</evidence>
<proteinExistence type="predicted"/>
<dbReference type="EMBL" id="JABDJR010000525">
    <property type="protein sequence ID" value="NNF07693.1"/>
    <property type="molecule type" value="Genomic_DNA"/>
</dbReference>
<dbReference type="AlphaFoldDB" id="A0A7Y2EGB1"/>
<keyword evidence="1" id="KW-0732">Signal</keyword>
<accession>A0A7Y2EGB1</accession>
<organism evidence="2 3">
    <name type="scientific">Eiseniibacteriota bacterium</name>
    <dbReference type="NCBI Taxonomy" id="2212470"/>
    <lineage>
        <taxon>Bacteria</taxon>
        <taxon>Candidatus Eiseniibacteriota</taxon>
    </lineage>
</organism>
<evidence type="ECO:0008006" key="4">
    <source>
        <dbReference type="Google" id="ProtNLM"/>
    </source>
</evidence>
<gene>
    <name evidence="2" type="ORF">HKN21_13100</name>
</gene>
<feature type="chain" id="PRO_5031299294" description="Copper type II ascorbate-dependent monooxygenase C-terminal domain-containing protein" evidence="1">
    <location>
        <begin position="26"/>
        <end position="459"/>
    </location>
</feature>
<dbReference type="GO" id="GO:0016715">
    <property type="term" value="F:oxidoreductase activity, acting on paired donors, with incorporation or reduction of molecular oxygen, reduced ascorbate as one donor, and incorporation of one atom of oxygen"/>
    <property type="evidence" value="ECO:0007669"/>
    <property type="project" value="InterPro"/>
</dbReference>